<gene>
    <name evidence="2" type="ORF">GLIP_0937</name>
</gene>
<sequence>MKAVKSVEETGCKSWLASVGAYGESVNKSTDTLDKLYTDGNALVHDLIVRGESVEATLKAKLKQSPVFKGKSMLENKIAMLKAKLGMQSKSREIQLEKLSAKVDDLIDVVAKLAQQKAAEQAAAKSAAKTTTKTTTTRKPAAQKSTTRKTAASAKKSTTTTKSATTTKATTTGTRTRKPAAKKPAADNE</sequence>
<evidence type="ECO:0000256" key="1">
    <source>
        <dbReference type="SAM" id="MobiDB-lite"/>
    </source>
</evidence>
<dbReference type="OrthoDB" id="6388824at2"/>
<organism evidence="2 3">
    <name type="scientific">Aliiglaciecola lipolytica E3</name>
    <dbReference type="NCBI Taxonomy" id="1127673"/>
    <lineage>
        <taxon>Bacteria</taxon>
        <taxon>Pseudomonadati</taxon>
        <taxon>Pseudomonadota</taxon>
        <taxon>Gammaproteobacteria</taxon>
        <taxon>Alteromonadales</taxon>
        <taxon>Alteromonadaceae</taxon>
        <taxon>Aliiglaciecola</taxon>
    </lineage>
</organism>
<name>K6YQH2_9ALTE</name>
<evidence type="ECO:0000313" key="2">
    <source>
        <dbReference type="EMBL" id="GAC13580.1"/>
    </source>
</evidence>
<feature type="compositionally biased region" description="Low complexity" evidence="1">
    <location>
        <begin position="125"/>
        <end position="174"/>
    </location>
</feature>
<evidence type="ECO:0000313" key="3">
    <source>
        <dbReference type="Proteomes" id="UP000006334"/>
    </source>
</evidence>
<evidence type="ECO:0008006" key="4">
    <source>
        <dbReference type="Google" id="ProtNLM"/>
    </source>
</evidence>
<comment type="caution">
    <text evidence="2">The sequence shown here is derived from an EMBL/GenBank/DDBJ whole genome shotgun (WGS) entry which is preliminary data.</text>
</comment>
<reference evidence="2 3" key="1">
    <citation type="journal article" date="2017" name="Antonie Van Leeuwenhoek">
        <title>Rhizobium rhizosphaerae sp. nov., a novel species isolated from rice rhizosphere.</title>
        <authorList>
            <person name="Zhao J.J."/>
            <person name="Zhang J."/>
            <person name="Zhang R.J."/>
            <person name="Zhang C.W."/>
            <person name="Yin H.Q."/>
            <person name="Zhang X.X."/>
        </authorList>
    </citation>
    <scope>NUCLEOTIDE SEQUENCE [LARGE SCALE GENOMIC DNA]</scope>
    <source>
        <strain evidence="2 3">E3</strain>
    </source>
</reference>
<dbReference type="AlphaFoldDB" id="K6YQH2"/>
<dbReference type="EMBL" id="BAEN01000021">
    <property type="protein sequence ID" value="GAC13580.1"/>
    <property type="molecule type" value="Genomic_DNA"/>
</dbReference>
<accession>K6YQH2</accession>
<dbReference type="Proteomes" id="UP000006334">
    <property type="component" value="Unassembled WGS sequence"/>
</dbReference>
<dbReference type="eggNOG" id="ENOG50344X4">
    <property type="taxonomic scope" value="Bacteria"/>
</dbReference>
<keyword evidence="3" id="KW-1185">Reference proteome</keyword>
<feature type="region of interest" description="Disordered" evidence="1">
    <location>
        <begin position="125"/>
        <end position="189"/>
    </location>
</feature>
<proteinExistence type="predicted"/>
<protein>
    <recommendedName>
        <fullName evidence="4">Poly(Hydroxyalkanoate) granule-associated protein</fullName>
    </recommendedName>
</protein>
<dbReference type="RefSeq" id="WP_008843397.1">
    <property type="nucleotide sequence ID" value="NZ_BAEN01000021.1"/>
</dbReference>